<proteinExistence type="predicted"/>
<dbReference type="EMBL" id="JAPZBT010000003">
    <property type="protein sequence ID" value="KAJ5365482.1"/>
    <property type="molecule type" value="Genomic_DNA"/>
</dbReference>
<protein>
    <submittedName>
        <fullName evidence="2">Uncharacterized protein</fullName>
    </submittedName>
</protein>
<dbReference type="Proteomes" id="UP001147752">
    <property type="component" value="Unassembled WGS sequence"/>
</dbReference>
<comment type="caution">
    <text evidence="2">The sequence shown here is derived from an EMBL/GenBank/DDBJ whole genome shotgun (WGS) entry which is preliminary data.</text>
</comment>
<reference evidence="2" key="2">
    <citation type="journal article" date="2023" name="IMA Fungus">
        <title>Comparative genomic study of the Penicillium genus elucidates a diverse pangenome and 15 lateral gene transfer events.</title>
        <authorList>
            <person name="Petersen C."/>
            <person name="Sorensen T."/>
            <person name="Nielsen M.R."/>
            <person name="Sondergaard T.E."/>
            <person name="Sorensen J.L."/>
            <person name="Fitzpatrick D.A."/>
            <person name="Frisvad J.C."/>
            <person name="Nielsen K.L."/>
        </authorList>
    </citation>
    <scope>NUCLEOTIDE SEQUENCE</scope>
    <source>
        <strain evidence="2">IBT 3081</strain>
    </source>
</reference>
<sequence>MINCTRRRNTLKERTSWTGTNSYSSTPSWVRSGRASKNVRLNNSLPKEAAALPDDDLNTPSPFRSSECPSDEKRWALCFETWSLTARAVTEAFYGTIHPRIIVERHRSSN</sequence>
<dbReference type="RefSeq" id="XP_056576949.1">
    <property type="nucleotide sequence ID" value="XM_056726098.1"/>
</dbReference>
<organism evidence="2 3">
    <name type="scientific">Penicillium concentricum</name>
    <dbReference type="NCBI Taxonomy" id="293559"/>
    <lineage>
        <taxon>Eukaryota</taxon>
        <taxon>Fungi</taxon>
        <taxon>Dikarya</taxon>
        <taxon>Ascomycota</taxon>
        <taxon>Pezizomycotina</taxon>
        <taxon>Eurotiomycetes</taxon>
        <taxon>Eurotiomycetidae</taxon>
        <taxon>Eurotiales</taxon>
        <taxon>Aspergillaceae</taxon>
        <taxon>Penicillium</taxon>
    </lineage>
</organism>
<keyword evidence="3" id="KW-1185">Reference proteome</keyword>
<feature type="compositionally biased region" description="Polar residues" evidence="1">
    <location>
        <begin position="16"/>
        <end position="29"/>
    </location>
</feature>
<evidence type="ECO:0000313" key="2">
    <source>
        <dbReference type="EMBL" id="KAJ5365482.1"/>
    </source>
</evidence>
<feature type="compositionally biased region" description="Polar residues" evidence="1">
    <location>
        <begin position="58"/>
        <end position="68"/>
    </location>
</feature>
<feature type="region of interest" description="Disordered" evidence="1">
    <location>
        <begin position="42"/>
        <end position="71"/>
    </location>
</feature>
<evidence type="ECO:0000313" key="3">
    <source>
        <dbReference type="Proteomes" id="UP001147752"/>
    </source>
</evidence>
<evidence type="ECO:0000256" key="1">
    <source>
        <dbReference type="SAM" id="MobiDB-lite"/>
    </source>
</evidence>
<dbReference type="AlphaFoldDB" id="A0A9W9RS91"/>
<dbReference type="GeneID" id="81465281"/>
<reference evidence="2" key="1">
    <citation type="submission" date="2022-12" db="EMBL/GenBank/DDBJ databases">
        <authorList>
            <person name="Petersen C."/>
        </authorList>
    </citation>
    <scope>NUCLEOTIDE SEQUENCE</scope>
    <source>
        <strain evidence="2">IBT 3081</strain>
    </source>
</reference>
<feature type="region of interest" description="Disordered" evidence="1">
    <location>
        <begin position="1"/>
        <end position="30"/>
    </location>
</feature>
<gene>
    <name evidence="2" type="ORF">N7517_008368</name>
</gene>
<accession>A0A9W9RS91</accession>
<name>A0A9W9RS91_9EURO</name>